<dbReference type="EC" id="2.7.11.1" evidence="1"/>
<evidence type="ECO:0000256" key="3">
    <source>
        <dbReference type="ARBA" id="ARBA00022679"/>
    </source>
</evidence>
<evidence type="ECO:0000256" key="1">
    <source>
        <dbReference type="ARBA" id="ARBA00012513"/>
    </source>
</evidence>
<feature type="domain" description="Protein kinase" evidence="11">
    <location>
        <begin position="40"/>
        <end position="267"/>
    </location>
</feature>
<evidence type="ECO:0000256" key="6">
    <source>
        <dbReference type="ARBA" id="ARBA00022840"/>
    </source>
</evidence>
<dbReference type="FunFam" id="1.10.510.10:FF:001023">
    <property type="entry name" value="Os07g0541700 protein"/>
    <property type="match status" value="1"/>
</dbReference>
<keyword evidence="5" id="KW-0418">Kinase</keyword>
<dbReference type="Gene3D" id="1.10.510.10">
    <property type="entry name" value="Transferase(Phosphotransferase) domain 1"/>
    <property type="match status" value="1"/>
</dbReference>
<organism evidence="12 13">
    <name type="scientific">Trichoplax adhaerens</name>
    <name type="common">Trichoplax reptans</name>
    <dbReference type="NCBI Taxonomy" id="10228"/>
    <lineage>
        <taxon>Eukaryota</taxon>
        <taxon>Metazoa</taxon>
        <taxon>Placozoa</taxon>
        <taxon>Uniplacotomia</taxon>
        <taxon>Trichoplacea</taxon>
        <taxon>Trichoplacidae</taxon>
        <taxon>Trichoplax</taxon>
    </lineage>
</organism>
<dbReference type="RefSeq" id="XP_002107747.1">
    <property type="nucleotide sequence ID" value="XM_002107711.1"/>
</dbReference>
<feature type="binding site" evidence="9">
    <location>
        <position position="68"/>
    </location>
    <ligand>
        <name>ATP</name>
        <dbReference type="ChEBI" id="CHEBI:30616"/>
    </ligand>
</feature>
<dbReference type="CTD" id="6749755"/>
<dbReference type="PROSITE" id="PS00108">
    <property type="entry name" value="PROTEIN_KINASE_ST"/>
    <property type="match status" value="1"/>
</dbReference>
<evidence type="ECO:0000256" key="5">
    <source>
        <dbReference type="ARBA" id="ARBA00022777"/>
    </source>
</evidence>
<gene>
    <name evidence="12" type="ORF">TRIADDRAFT_51558</name>
</gene>
<dbReference type="EMBL" id="DS985241">
    <property type="protein sequence ID" value="EDV28545.1"/>
    <property type="molecule type" value="Genomic_DNA"/>
</dbReference>
<dbReference type="OrthoDB" id="4062651at2759"/>
<evidence type="ECO:0000256" key="4">
    <source>
        <dbReference type="ARBA" id="ARBA00022741"/>
    </source>
</evidence>
<dbReference type="SUPFAM" id="SSF56112">
    <property type="entry name" value="Protein kinase-like (PK-like)"/>
    <property type="match status" value="1"/>
</dbReference>
<evidence type="ECO:0000313" key="12">
    <source>
        <dbReference type="EMBL" id="EDV28545.1"/>
    </source>
</evidence>
<dbReference type="InterPro" id="IPR011009">
    <property type="entry name" value="Kinase-like_dom_sf"/>
</dbReference>
<dbReference type="Pfam" id="PF07714">
    <property type="entry name" value="PK_Tyr_Ser-Thr"/>
    <property type="match status" value="1"/>
</dbReference>
<dbReference type="InterPro" id="IPR017441">
    <property type="entry name" value="Protein_kinase_ATP_BS"/>
</dbReference>
<dbReference type="GO" id="GO:0005524">
    <property type="term" value="F:ATP binding"/>
    <property type="evidence" value="ECO:0007669"/>
    <property type="project" value="UniProtKB-UniRule"/>
</dbReference>
<accession>B3RJR4</accession>
<evidence type="ECO:0000256" key="2">
    <source>
        <dbReference type="ARBA" id="ARBA00022527"/>
    </source>
</evidence>
<evidence type="ECO:0000256" key="7">
    <source>
        <dbReference type="ARBA" id="ARBA00047899"/>
    </source>
</evidence>
<sequence>MGGICSCRKNEEQLLRAESYLGNPNLEIQAEDIKMATNNFSAENRIGAGAFGEVYQADLHSFGVVAVKRIKQKFLHTGLVVDGHFCMVMEFMINGSLRSRLQAKDENLNYLVRLRICRGIANGINYLHSAFRTYLVHRDIKSDNVLLSEDYTPKICDFGLVKIFSSKRNNNVNSAAMTENICGTQAYLPPEAFDGIISRRLDVYSYGTVLLEIISGKSPLFSNKEGIPYLANWPKDYTKELMKLANWCLRHKYEDRPYMKEVSRETIQAVQIASEVWQLIKYCVINDLLLSSN</sequence>
<evidence type="ECO:0000313" key="13">
    <source>
        <dbReference type="Proteomes" id="UP000009022"/>
    </source>
</evidence>
<dbReference type="PANTHER" id="PTHR47987:SF13">
    <property type="entry name" value="RECEPTOR-LIKE CYTOSOLIC SERINE_THREONINE-PROTEIN KINASE RBK2"/>
    <property type="match status" value="1"/>
</dbReference>
<dbReference type="GO" id="GO:0004674">
    <property type="term" value="F:protein serine/threonine kinase activity"/>
    <property type="evidence" value="ECO:0007669"/>
    <property type="project" value="UniProtKB-KW"/>
</dbReference>
<evidence type="ECO:0000256" key="9">
    <source>
        <dbReference type="PROSITE-ProRule" id="PRU10141"/>
    </source>
</evidence>
<evidence type="ECO:0000256" key="8">
    <source>
        <dbReference type="ARBA" id="ARBA00048679"/>
    </source>
</evidence>
<keyword evidence="2 10" id="KW-0723">Serine/threonine-protein kinase</keyword>
<keyword evidence="13" id="KW-1185">Reference proteome</keyword>
<protein>
    <recommendedName>
        <fullName evidence="1">non-specific serine/threonine protein kinase</fullName>
        <ecNumber evidence="1">2.7.11.1</ecNumber>
    </recommendedName>
</protein>
<dbReference type="InterPro" id="IPR008271">
    <property type="entry name" value="Ser/Thr_kinase_AS"/>
</dbReference>
<dbReference type="GeneID" id="6749755"/>
<dbReference type="InterPro" id="IPR000719">
    <property type="entry name" value="Prot_kinase_dom"/>
</dbReference>
<dbReference type="InterPro" id="IPR001245">
    <property type="entry name" value="Ser-Thr/Tyr_kinase_cat_dom"/>
</dbReference>
<proteinExistence type="inferred from homology"/>
<evidence type="ECO:0000256" key="10">
    <source>
        <dbReference type="RuleBase" id="RU000304"/>
    </source>
</evidence>
<comment type="catalytic activity">
    <reaction evidence="7">
        <text>L-threonyl-[protein] + ATP = O-phospho-L-threonyl-[protein] + ADP + H(+)</text>
        <dbReference type="Rhea" id="RHEA:46608"/>
        <dbReference type="Rhea" id="RHEA-COMP:11060"/>
        <dbReference type="Rhea" id="RHEA-COMP:11605"/>
        <dbReference type="ChEBI" id="CHEBI:15378"/>
        <dbReference type="ChEBI" id="CHEBI:30013"/>
        <dbReference type="ChEBI" id="CHEBI:30616"/>
        <dbReference type="ChEBI" id="CHEBI:61977"/>
        <dbReference type="ChEBI" id="CHEBI:456216"/>
        <dbReference type="EC" id="2.7.11.1"/>
    </reaction>
</comment>
<dbReference type="InterPro" id="IPR046958">
    <property type="entry name" value="RBK1/2/STUNTED"/>
</dbReference>
<name>B3RJR4_TRIAD</name>
<dbReference type="Proteomes" id="UP000009022">
    <property type="component" value="Unassembled WGS sequence"/>
</dbReference>
<dbReference type="STRING" id="10228.B3RJR4"/>
<dbReference type="SMART" id="SM00220">
    <property type="entry name" value="S_TKc"/>
    <property type="match status" value="1"/>
</dbReference>
<keyword evidence="3" id="KW-0808">Transferase</keyword>
<reference evidence="12 13" key="1">
    <citation type="journal article" date="2008" name="Nature">
        <title>The Trichoplax genome and the nature of placozoans.</title>
        <authorList>
            <person name="Srivastava M."/>
            <person name="Begovic E."/>
            <person name="Chapman J."/>
            <person name="Putnam N.H."/>
            <person name="Hellsten U."/>
            <person name="Kawashima T."/>
            <person name="Kuo A."/>
            <person name="Mitros T."/>
            <person name="Salamov A."/>
            <person name="Carpenter M.L."/>
            <person name="Signorovitch A.Y."/>
            <person name="Moreno M.A."/>
            <person name="Kamm K."/>
            <person name="Grimwood J."/>
            <person name="Schmutz J."/>
            <person name="Shapiro H."/>
            <person name="Grigoriev I.V."/>
            <person name="Buss L.W."/>
            <person name="Schierwater B."/>
            <person name="Dellaporta S.L."/>
            <person name="Rokhsar D.S."/>
        </authorList>
    </citation>
    <scope>NUCLEOTIDE SEQUENCE [LARGE SCALE GENOMIC DNA]</scope>
    <source>
        <strain evidence="12 13">Grell-BS-1999</strain>
    </source>
</reference>
<dbReference type="KEGG" id="tad:TRIADDRAFT_51558"/>
<keyword evidence="4 9" id="KW-0547">Nucleotide-binding</keyword>
<comment type="catalytic activity">
    <reaction evidence="8">
        <text>L-seryl-[protein] + ATP = O-phospho-L-seryl-[protein] + ADP + H(+)</text>
        <dbReference type="Rhea" id="RHEA:17989"/>
        <dbReference type="Rhea" id="RHEA-COMP:9863"/>
        <dbReference type="Rhea" id="RHEA-COMP:11604"/>
        <dbReference type="ChEBI" id="CHEBI:15378"/>
        <dbReference type="ChEBI" id="CHEBI:29999"/>
        <dbReference type="ChEBI" id="CHEBI:30616"/>
        <dbReference type="ChEBI" id="CHEBI:83421"/>
        <dbReference type="ChEBI" id="CHEBI:456216"/>
        <dbReference type="EC" id="2.7.11.1"/>
    </reaction>
</comment>
<dbReference type="AlphaFoldDB" id="B3RJR4"/>
<dbReference type="PROSITE" id="PS00107">
    <property type="entry name" value="PROTEIN_KINASE_ATP"/>
    <property type="match status" value="1"/>
</dbReference>
<evidence type="ECO:0000259" key="11">
    <source>
        <dbReference type="PROSITE" id="PS50011"/>
    </source>
</evidence>
<dbReference type="eggNOG" id="KOG1187">
    <property type="taxonomic scope" value="Eukaryota"/>
</dbReference>
<comment type="similarity">
    <text evidence="10">Belongs to the protein kinase superfamily.</text>
</comment>
<dbReference type="OMA" id="WITRVNI"/>
<dbReference type="InParanoid" id="B3RJR4"/>
<dbReference type="PROSITE" id="PS50011">
    <property type="entry name" value="PROTEIN_KINASE_DOM"/>
    <property type="match status" value="1"/>
</dbReference>
<keyword evidence="6 9" id="KW-0067">ATP-binding</keyword>
<dbReference type="HOGENOM" id="CLU_000288_21_4_1"/>
<dbReference type="PhylomeDB" id="B3RJR4"/>
<dbReference type="PANTHER" id="PTHR47987">
    <property type="entry name" value="OS08G0249100 PROTEIN"/>
    <property type="match status" value="1"/>
</dbReference>